<dbReference type="EMBL" id="BLSC01000021">
    <property type="protein sequence ID" value="GFP36779.1"/>
    <property type="molecule type" value="Genomic_DNA"/>
</dbReference>
<dbReference type="Proteomes" id="UP000561271">
    <property type="component" value="Unassembled WGS sequence"/>
</dbReference>
<dbReference type="RefSeq" id="WP_176231086.1">
    <property type="nucleotide sequence ID" value="NZ_BLRZ01000053.1"/>
</dbReference>
<dbReference type="SUPFAM" id="SSF53271">
    <property type="entry name" value="PRTase-like"/>
    <property type="match status" value="1"/>
</dbReference>
<protein>
    <submittedName>
        <fullName evidence="2">Putative phosphoribosyl transferase</fullName>
    </submittedName>
</protein>
<dbReference type="Gene3D" id="3.40.50.2020">
    <property type="match status" value="1"/>
</dbReference>
<keyword evidence="7" id="KW-1185">Reference proteome</keyword>
<evidence type="ECO:0000313" key="5">
    <source>
        <dbReference type="Proteomes" id="UP000561271"/>
    </source>
</evidence>
<organism evidence="2 7">
    <name type="scientific">Candidatus Hakubella thermalkaliphila</name>
    <dbReference type="NCBI Taxonomy" id="2754717"/>
    <lineage>
        <taxon>Bacteria</taxon>
        <taxon>Bacillati</taxon>
        <taxon>Actinomycetota</taxon>
        <taxon>Actinomycetota incertae sedis</taxon>
        <taxon>Candidatus Hakubellales</taxon>
        <taxon>Candidatus Hakubellaceae</taxon>
        <taxon>Candidatus Hakubella</taxon>
    </lineage>
</organism>
<dbReference type="Gene3D" id="3.30.1310.20">
    <property type="entry name" value="PRTase-like"/>
    <property type="match status" value="1"/>
</dbReference>
<evidence type="ECO:0000313" key="4">
    <source>
        <dbReference type="EMBL" id="GFP38866.1"/>
    </source>
</evidence>
<dbReference type="Pfam" id="PF00156">
    <property type="entry name" value="Pribosyltran"/>
    <property type="match status" value="1"/>
</dbReference>
<sequence>MERLFISIDQDFGHAYRKWSEIPTDVGTVAPIPLPTSSGIIFGWTPGHLMFKDRYEAGRKLGQTLSKKRYKAQPIVLAIPRGGVVVGYQVAKELGCPLDIIVPRKIGAPHNPEYAIGAVAQDGSMVLDQKVVKSLGISSSYLEEAKKGEIEEIERRMKMYRKNLSEPQIVGKTAIIVDDGIATGSTIKAAILSVKKKNPALLVVAVPVGSPDSIAEIKPLIDDMVVLATSPYFAAVGQFYQNFGQTSDQEVIGLLQKASGPQ</sequence>
<dbReference type="EMBL" id="BLRZ01000053">
    <property type="protein sequence ID" value="GFP30266.1"/>
    <property type="molecule type" value="Genomic_DNA"/>
</dbReference>
<dbReference type="Proteomes" id="UP000569018">
    <property type="component" value="Unassembled WGS sequence"/>
</dbReference>
<evidence type="ECO:0000313" key="6">
    <source>
        <dbReference type="Proteomes" id="UP000569018"/>
    </source>
</evidence>
<dbReference type="GO" id="GO:0016740">
    <property type="term" value="F:transferase activity"/>
    <property type="evidence" value="ECO:0007669"/>
    <property type="project" value="UniProtKB-KW"/>
</dbReference>
<proteinExistence type="predicted"/>
<evidence type="ECO:0000259" key="1">
    <source>
        <dbReference type="Pfam" id="PF00156"/>
    </source>
</evidence>
<dbReference type="Proteomes" id="UP000588083">
    <property type="component" value="Unassembled WGS sequence"/>
</dbReference>
<comment type="caution">
    <text evidence="2">The sequence shown here is derived from an EMBL/GenBank/DDBJ whole genome shotgun (WGS) entry which is preliminary data.</text>
</comment>
<feature type="domain" description="Phosphoribosyltransferase" evidence="1">
    <location>
        <begin position="63"/>
        <end position="217"/>
    </location>
</feature>
<name>A0A6V8QBJ7_9ACTN</name>
<evidence type="ECO:0000313" key="3">
    <source>
        <dbReference type="EMBL" id="GFP36779.1"/>
    </source>
</evidence>
<accession>A0A6V8QBJ7</accession>
<evidence type="ECO:0000313" key="7">
    <source>
        <dbReference type="Proteomes" id="UP000588083"/>
    </source>
</evidence>
<dbReference type="AlphaFoldDB" id="A0A6V8QBJ7"/>
<dbReference type="CDD" id="cd06223">
    <property type="entry name" value="PRTases_typeI"/>
    <property type="match status" value="1"/>
</dbReference>
<gene>
    <name evidence="2" type="ORF">HKBW3S34_01187</name>
    <name evidence="3" type="ORF">HKBW3S44_00460</name>
    <name evidence="4" type="ORF">HKBW3S47_00566</name>
</gene>
<dbReference type="InterPro" id="IPR000836">
    <property type="entry name" value="PRTase_dom"/>
</dbReference>
<reference evidence="5 6" key="1">
    <citation type="journal article" date="2020" name="Front. Microbiol.">
        <title>Single-cell genomics of novel Actinobacteria with the Wood-Ljungdahl pathway discovered in a serpentinizing system.</title>
        <authorList>
            <person name="Merino N."/>
            <person name="Kawai M."/>
            <person name="Boyd E.S."/>
            <person name="Colman D.R."/>
            <person name="McGlynn S.E."/>
            <person name="Nealson K.H."/>
            <person name="Kurokawa K."/>
            <person name="Hongoh Y."/>
        </authorList>
    </citation>
    <scope>NUCLEOTIDE SEQUENCE [LARGE SCALE GENOMIC DNA]</scope>
    <source>
        <strain evidence="2 7">S34</strain>
        <strain evidence="3 5">S44</strain>
        <strain evidence="4 6">S47</strain>
    </source>
</reference>
<dbReference type="EMBL" id="BLSD01000019">
    <property type="protein sequence ID" value="GFP38866.1"/>
    <property type="molecule type" value="Genomic_DNA"/>
</dbReference>
<evidence type="ECO:0000313" key="2">
    <source>
        <dbReference type="EMBL" id="GFP30266.1"/>
    </source>
</evidence>
<keyword evidence="2" id="KW-0808">Transferase</keyword>
<dbReference type="InterPro" id="IPR029057">
    <property type="entry name" value="PRTase-like"/>
</dbReference>